<reference evidence="1" key="1">
    <citation type="journal article" date="2021" name="New Phytol.">
        <title>Evolutionary innovations through gain and loss of genes in the ectomycorrhizal Boletales.</title>
        <authorList>
            <person name="Wu G."/>
            <person name="Miyauchi S."/>
            <person name="Morin E."/>
            <person name="Kuo A."/>
            <person name="Drula E."/>
            <person name="Varga T."/>
            <person name="Kohler A."/>
            <person name="Feng B."/>
            <person name="Cao Y."/>
            <person name="Lipzen A."/>
            <person name="Daum C."/>
            <person name="Hundley H."/>
            <person name="Pangilinan J."/>
            <person name="Johnson J."/>
            <person name="Barry K."/>
            <person name="LaButti K."/>
            <person name="Ng V."/>
            <person name="Ahrendt S."/>
            <person name="Min B."/>
            <person name="Choi I.G."/>
            <person name="Park H."/>
            <person name="Plett J.M."/>
            <person name="Magnuson J."/>
            <person name="Spatafora J.W."/>
            <person name="Nagy L.G."/>
            <person name="Henrissat B."/>
            <person name="Grigoriev I.V."/>
            <person name="Yang Z.L."/>
            <person name="Xu J."/>
            <person name="Martin F.M."/>
        </authorList>
    </citation>
    <scope>NUCLEOTIDE SEQUENCE</scope>
    <source>
        <strain evidence="1">ATCC 28755</strain>
    </source>
</reference>
<dbReference type="EMBL" id="MU267941">
    <property type="protein sequence ID" value="KAH7907081.1"/>
    <property type="molecule type" value="Genomic_DNA"/>
</dbReference>
<protein>
    <submittedName>
        <fullName evidence="1">Uncharacterized protein</fullName>
    </submittedName>
</protein>
<feature type="non-terminal residue" evidence="1">
    <location>
        <position position="220"/>
    </location>
</feature>
<name>A0ACB8A1G8_9AGAM</name>
<keyword evidence="2" id="KW-1185">Reference proteome</keyword>
<sequence length="220" mass="24807">MSNRWNDGDSDDESAPPVPVPVPRRIRIPVKLGTYAVAGVVLNGCHSVRSRRRALVYVVHAPNVQLVSNTGDINPNQLMALKLSWRRIGSIDTINTINNVEEKIRGLLKEHDIGVIASESFGCLEPDNVLQRIRGFAGDSEQIIHLGLEERLLNADLLELKRPVRFFWSIQDFVMGVRGALLGHKWLVDHGILHRGVSEDNIALARRPWERQRGYITNFD</sequence>
<comment type="caution">
    <text evidence="1">The sequence shown here is derived from an EMBL/GenBank/DDBJ whole genome shotgun (WGS) entry which is preliminary data.</text>
</comment>
<proteinExistence type="predicted"/>
<dbReference type="Proteomes" id="UP000790377">
    <property type="component" value="Unassembled WGS sequence"/>
</dbReference>
<evidence type="ECO:0000313" key="2">
    <source>
        <dbReference type="Proteomes" id="UP000790377"/>
    </source>
</evidence>
<accession>A0ACB8A1G8</accession>
<organism evidence="1 2">
    <name type="scientific">Hygrophoropsis aurantiaca</name>
    <dbReference type="NCBI Taxonomy" id="72124"/>
    <lineage>
        <taxon>Eukaryota</taxon>
        <taxon>Fungi</taxon>
        <taxon>Dikarya</taxon>
        <taxon>Basidiomycota</taxon>
        <taxon>Agaricomycotina</taxon>
        <taxon>Agaricomycetes</taxon>
        <taxon>Agaricomycetidae</taxon>
        <taxon>Boletales</taxon>
        <taxon>Coniophorineae</taxon>
        <taxon>Hygrophoropsidaceae</taxon>
        <taxon>Hygrophoropsis</taxon>
    </lineage>
</organism>
<evidence type="ECO:0000313" key="1">
    <source>
        <dbReference type="EMBL" id="KAH7907081.1"/>
    </source>
</evidence>
<gene>
    <name evidence="1" type="ORF">BJ138DRAFT_1129432</name>
</gene>